<evidence type="ECO:0000256" key="13">
    <source>
        <dbReference type="ARBA" id="ARBA00023316"/>
    </source>
</evidence>
<keyword evidence="11 14" id="KW-1133">Transmembrane helix</keyword>
<feature type="binding site" evidence="14">
    <location>
        <position position="369"/>
    </location>
    <ligand>
        <name>Zn(2+)</name>
        <dbReference type="ChEBI" id="CHEBI:29105"/>
    </ligand>
</feature>
<evidence type="ECO:0000256" key="9">
    <source>
        <dbReference type="ARBA" id="ARBA00022960"/>
    </source>
</evidence>
<dbReference type="GO" id="GO:0071972">
    <property type="term" value="F:peptidoglycan L,D-transpeptidase activity"/>
    <property type="evidence" value="ECO:0007669"/>
    <property type="project" value="TreeGrafter"/>
</dbReference>
<evidence type="ECO:0000256" key="7">
    <source>
        <dbReference type="ARBA" id="ARBA00022692"/>
    </source>
</evidence>
<dbReference type="GO" id="GO:0008658">
    <property type="term" value="F:penicillin binding"/>
    <property type="evidence" value="ECO:0007669"/>
    <property type="project" value="UniProtKB-UniRule"/>
</dbReference>
<evidence type="ECO:0000256" key="6">
    <source>
        <dbReference type="ARBA" id="ARBA00022670"/>
    </source>
</evidence>
<feature type="domain" description="Penicillin-binding protein transpeptidase" evidence="16">
    <location>
        <begin position="271"/>
        <end position="604"/>
    </location>
</feature>
<keyword evidence="3 14" id="KW-1003">Cell membrane</keyword>
<name>A0A9E5JRT5_9GAMM</name>
<dbReference type="PANTHER" id="PTHR30627">
    <property type="entry name" value="PEPTIDOGLYCAN D,D-TRANSPEPTIDASE"/>
    <property type="match status" value="1"/>
</dbReference>
<keyword evidence="9 14" id="KW-0133">Cell shape</keyword>
<comment type="function">
    <text evidence="14">Catalyzes cross-linking of the peptidoglycan cell wall.</text>
</comment>
<dbReference type="GO" id="GO:0006508">
    <property type="term" value="P:proteolysis"/>
    <property type="evidence" value="ECO:0007669"/>
    <property type="project" value="UniProtKB-KW"/>
</dbReference>
<comment type="subcellular location">
    <subcellularLocation>
        <location evidence="14">Cell inner membrane</location>
        <topology evidence="14">Single-pass membrane protein</topology>
    </subcellularLocation>
    <subcellularLocation>
        <location evidence="2">Cell membrane</location>
    </subcellularLocation>
    <subcellularLocation>
        <location evidence="1">Membrane</location>
        <topology evidence="1">Single-pass membrane protein</topology>
    </subcellularLocation>
</comment>
<keyword evidence="6 14" id="KW-0645">Protease</keyword>
<accession>A0A9E5JRT5</accession>
<keyword evidence="8 14" id="KW-0378">Hydrolase</keyword>
<gene>
    <name evidence="14 18" type="primary">mrdA</name>
    <name evidence="18" type="ORF">G8770_02220</name>
</gene>
<protein>
    <recommendedName>
        <fullName evidence="14">Peptidoglycan D,D-transpeptidase MrdA</fullName>
        <ecNumber evidence="14">3.4.16.4</ecNumber>
    </recommendedName>
    <alternativeName>
        <fullName evidence="14">Penicillin-binding protein 2</fullName>
        <shortName evidence="14">PBP-2</shortName>
    </alternativeName>
</protein>
<evidence type="ECO:0000256" key="8">
    <source>
        <dbReference type="ARBA" id="ARBA00022801"/>
    </source>
</evidence>
<dbReference type="InterPro" id="IPR012338">
    <property type="entry name" value="Beta-lactam/transpept-like"/>
</dbReference>
<feature type="region of interest" description="Disordered" evidence="15">
    <location>
        <begin position="632"/>
        <end position="659"/>
    </location>
</feature>
<feature type="binding site" evidence="14">
    <location>
        <position position="354"/>
    </location>
    <ligand>
        <name>Zn(2+)</name>
        <dbReference type="ChEBI" id="CHEBI:29105"/>
    </ligand>
</feature>
<evidence type="ECO:0000256" key="12">
    <source>
        <dbReference type="ARBA" id="ARBA00023136"/>
    </source>
</evidence>
<evidence type="ECO:0000313" key="18">
    <source>
        <dbReference type="EMBL" id="NHO64363.1"/>
    </source>
</evidence>
<feature type="binding site" evidence="14">
    <location>
        <position position="375"/>
    </location>
    <ligand>
        <name>Zn(2+)</name>
        <dbReference type="ChEBI" id="CHEBI:29105"/>
    </ligand>
</feature>
<evidence type="ECO:0000256" key="14">
    <source>
        <dbReference type="HAMAP-Rule" id="MF_02081"/>
    </source>
</evidence>
<dbReference type="InterPro" id="IPR036138">
    <property type="entry name" value="PBP_dimer_sf"/>
</dbReference>
<dbReference type="InterPro" id="IPR005311">
    <property type="entry name" value="PBP_dimer"/>
</dbReference>
<dbReference type="NCBIfam" id="TIGR03423">
    <property type="entry name" value="pbp2_mrdA"/>
    <property type="match status" value="1"/>
</dbReference>
<dbReference type="GO" id="GO:0005886">
    <property type="term" value="C:plasma membrane"/>
    <property type="evidence" value="ECO:0007669"/>
    <property type="project" value="UniProtKB-SubCell"/>
</dbReference>
<dbReference type="Pfam" id="PF00905">
    <property type="entry name" value="Transpeptidase"/>
    <property type="match status" value="1"/>
</dbReference>
<dbReference type="Pfam" id="PF03717">
    <property type="entry name" value="PBP_dimer"/>
    <property type="match status" value="1"/>
</dbReference>
<evidence type="ECO:0000256" key="2">
    <source>
        <dbReference type="ARBA" id="ARBA00004236"/>
    </source>
</evidence>
<organism evidence="18 19">
    <name type="scientific">Pseudomaricurvus hydrocarbonicus</name>
    <dbReference type="NCBI Taxonomy" id="1470433"/>
    <lineage>
        <taxon>Bacteria</taxon>
        <taxon>Pseudomonadati</taxon>
        <taxon>Pseudomonadota</taxon>
        <taxon>Gammaproteobacteria</taxon>
        <taxon>Cellvibrionales</taxon>
        <taxon>Cellvibrionaceae</taxon>
        <taxon>Pseudomaricurvus</taxon>
    </lineage>
</organism>
<evidence type="ECO:0000259" key="16">
    <source>
        <dbReference type="Pfam" id="PF00905"/>
    </source>
</evidence>
<dbReference type="GO" id="GO:0009002">
    <property type="term" value="F:serine-type D-Ala-D-Ala carboxypeptidase activity"/>
    <property type="evidence" value="ECO:0007669"/>
    <property type="project" value="UniProtKB-UniRule"/>
</dbReference>
<dbReference type="Gene3D" id="3.40.710.10">
    <property type="entry name" value="DD-peptidase/beta-lactamase superfamily"/>
    <property type="match status" value="1"/>
</dbReference>
<feature type="domain" description="Penicillin-binding protein dimerisation" evidence="17">
    <location>
        <begin position="64"/>
        <end position="239"/>
    </location>
</feature>
<dbReference type="SUPFAM" id="SSF56601">
    <property type="entry name" value="beta-lactamase/transpeptidase-like"/>
    <property type="match status" value="1"/>
</dbReference>
<dbReference type="SUPFAM" id="SSF56519">
    <property type="entry name" value="Penicillin binding protein dimerisation domain"/>
    <property type="match status" value="1"/>
</dbReference>
<dbReference type="AlphaFoldDB" id="A0A9E5JRT5"/>
<keyword evidence="4 14" id="KW-0997">Cell inner membrane</keyword>
<keyword evidence="14" id="KW-0479">Metal-binding</keyword>
<evidence type="ECO:0000256" key="4">
    <source>
        <dbReference type="ARBA" id="ARBA00022519"/>
    </source>
</evidence>
<dbReference type="GO" id="GO:0009252">
    <property type="term" value="P:peptidoglycan biosynthetic process"/>
    <property type="evidence" value="ECO:0007669"/>
    <property type="project" value="UniProtKB-UniRule"/>
</dbReference>
<feature type="active site" description="Acyl-ester intermediate" evidence="14">
    <location>
        <position position="330"/>
    </location>
</feature>
<evidence type="ECO:0000256" key="11">
    <source>
        <dbReference type="ARBA" id="ARBA00022989"/>
    </source>
</evidence>
<dbReference type="InterPro" id="IPR001460">
    <property type="entry name" value="PCN-bd_Tpept"/>
</dbReference>
<evidence type="ECO:0000259" key="17">
    <source>
        <dbReference type="Pfam" id="PF03717"/>
    </source>
</evidence>
<evidence type="ECO:0000256" key="10">
    <source>
        <dbReference type="ARBA" id="ARBA00022984"/>
    </source>
</evidence>
<keyword evidence="12 14" id="KW-0472">Membrane</keyword>
<dbReference type="RefSeq" id="WP_167181292.1">
    <property type="nucleotide sequence ID" value="NZ_JAAONZ010000001.1"/>
</dbReference>
<comment type="pathway">
    <text evidence="14">Cell wall biogenesis; peptidoglycan biosynthesis.</text>
</comment>
<keyword evidence="13 14" id="KW-0961">Cell wall biogenesis/degradation</keyword>
<keyword evidence="5 14" id="KW-0121">Carboxypeptidase</keyword>
<feature type="transmembrane region" description="Helical" evidence="14">
    <location>
        <begin position="21"/>
        <end position="40"/>
    </location>
</feature>
<comment type="catalytic activity">
    <reaction evidence="14">
        <text>Preferential cleavage: (Ac)2-L-Lys-D-Ala-|-D-Ala. Also transpeptidation of peptidyl-alanyl moieties that are N-acyl substituents of D-alanine.</text>
        <dbReference type="EC" id="3.4.16.4"/>
    </reaction>
</comment>
<dbReference type="EMBL" id="JAAONZ010000001">
    <property type="protein sequence ID" value="NHO64363.1"/>
    <property type="molecule type" value="Genomic_DNA"/>
</dbReference>
<comment type="cofactor">
    <cofactor evidence="14">
        <name>Zn(2+)</name>
        <dbReference type="ChEBI" id="CHEBI:29105"/>
    </cofactor>
    <text evidence="14">Binds one Zn(2+) ion per subunit.</text>
</comment>
<dbReference type="Proteomes" id="UP000787472">
    <property type="component" value="Unassembled WGS sequence"/>
</dbReference>
<evidence type="ECO:0000256" key="15">
    <source>
        <dbReference type="SAM" id="MobiDB-lite"/>
    </source>
</evidence>
<dbReference type="Gene3D" id="3.90.1310.10">
    <property type="entry name" value="Penicillin-binding protein 2a (Domain 2)"/>
    <property type="match status" value="1"/>
</dbReference>
<feature type="binding site" evidence="14">
    <location>
        <position position="389"/>
    </location>
    <ligand>
        <name>Zn(2+)</name>
        <dbReference type="ChEBI" id="CHEBI:29105"/>
    </ligand>
</feature>
<reference evidence="18" key="1">
    <citation type="submission" date="2020-03" db="EMBL/GenBank/DDBJ databases">
        <authorList>
            <person name="Guo F."/>
        </authorList>
    </citation>
    <scope>NUCLEOTIDE SEQUENCE</scope>
    <source>
        <strain evidence="18">JCM 30134</strain>
    </source>
</reference>
<dbReference type="PANTHER" id="PTHR30627:SF2">
    <property type="entry name" value="PEPTIDOGLYCAN D,D-TRANSPEPTIDASE MRDA"/>
    <property type="match status" value="1"/>
</dbReference>
<dbReference type="GO" id="GO:0008270">
    <property type="term" value="F:zinc ion binding"/>
    <property type="evidence" value="ECO:0007669"/>
    <property type="project" value="UniProtKB-UniRule"/>
</dbReference>
<dbReference type="HAMAP" id="MF_02081">
    <property type="entry name" value="MrdA_transpept"/>
    <property type="match status" value="1"/>
</dbReference>
<dbReference type="InterPro" id="IPR050515">
    <property type="entry name" value="Beta-lactam/transpept"/>
</dbReference>
<comment type="similarity">
    <text evidence="14">Belongs to the transpeptidase family. MrdA subfamily.</text>
</comment>
<dbReference type="Gene3D" id="3.30.1390.30">
    <property type="entry name" value="Penicillin-binding protein 2a, domain 3"/>
    <property type="match status" value="1"/>
</dbReference>
<evidence type="ECO:0000256" key="5">
    <source>
        <dbReference type="ARBA" id="ARBA00022645"/>
    </source>
</evidence>
<dbReference type="GO" id="GO:0071555">
    <property type="term" value="P:cell wall organization"/>
    <property type="evidence" value="ECO:0007669"/>
    <property type="project" value="UniProtKB-KW"/>
</dbReference>
<dbReference type="FunFam" id="3.40.710.10:FF:000024">
    <property type="entry name" value="Penicillin-binding protein 2"/>
    <property type="match status" value="1"/>
</dbReference>
<keyword evidence="10 14" id="KW-0573">Peptidoglycan synthesis</keyword>
<evidence type="ECO:0000313" key="19">
    <source>
        <dbReference type="Proteomes" id="UP000787472"/>
    </source>
</evidence>
<keyword evidence="14" id="KW-0862">Zinc</keyword>
<evidence type="ECO:0000256" key="3">
    <source>
        <dbReference type="ARBA" id="ARBA00022475"/>
    </source>
</evidence>
<dbReference type="InterPro" id="IPR017790">
    <property type="entry name" value="Penicillin-binding_protein_2"/>
</dbReference>
<comment type="caution">
    <text evidence="18">The sequence shown here is derived from an EMBL/GenBank/DDBJ whole genome shotgun (WGS) entry which is preliminary data.</text>
</comment>
<dbReference type="GO" id="GO:0008360">
    <property type="term" value="P:regulation of cell shape"/>
    <property type="evidence" value="ECO:0007669"/>
    <property type="project" value="UniProtKB-KW"/>
</dbReference>
<sequence length="659" mass="73737">MPEQQHLKDHYQEARIFARRMVVAALAIVMLLGVLLARLYNLQVVNYQDYVTQSDRNRVQVQPLPPTRGLIYDRQGRLLADNRPSYNLTLIKEQITDLPATLELLGQLVDLKEGDVEEFEKRLKQRRRPFEAVPLSYRLTEEEIARLAVNEYRLPGVKVSAQLVRDYPMKSLLAHTVGYVGRINDRELAAFDEQEYRLYSGTHTVGKVGLEREYESTLLGEVGYQYVETNARGRVLRVLESIAPVPGKNLQLYLDIDIQREAIEALGDYRGAVVALDVKTGGVLAMASTPSYDPNLFVTGISYKDYRALNESLDLPLYNRAIQGQYPPGSTVKPMLGLAALHNGVVTPESFVRDPGFYQIEGEKRLYRDWKRQGHGRHVDLLQAVTESCDTYFYDTAYRMGIDAIHEFGSHFALGERTGIDIPSERRGIWPSKQWKREARGRAWYPGDTVNVGIGQGAVLTTPLQMAAMTATIASRGRFIEPHLVHTMGEEKVPSSINELSTVSQKNWDFIFATMKNVVHGVRGTAKSISTGLTYHMAGKTGTAQVVGIAQGEKYDSEALLERQRDHALFVAFAPVEDPKIAVAVIVENGEKSSKAARVARRVIDRYLAIEAELELKQELKQEVTGQAATVGRLVNTPTAPAPINPRRSYPGSQGQQDT</sequence>
<keyword evidence="19" id="KW-1185">Reference proteome</keyword>
<proteinExistence type="inferred from homology"/>
<dbReference type="EC" id="3.4.16.4" evidence="14"/>
<keyword evidence="7 14" id="KW-0812">Transmembrane</keyword>
<evidence type="ECO:0000256" key="1">
    <source>
        <dbReference type="ARBA" id="ARBA00004167"/>
    </source>
</evidence>